<name>A0A9X4KX81_9BACL</name>
<sequence length="181" mass="19682">MAISNKVYAMPPVVDANSRLLFLGSMPGTASLAASRYYGHARNHFWPILYRLHGAGVPDASYEDRLRFALAHGCALWDTIASCERKGSLDADIREAVPTDIPGLLRAYPGIEVIVCNGGKSYETLDRHHGMHPEVLRRAVLKVPSSSPIPTRQHKGLEEKAAAWLAALSPFVKPRGDAQGG</sequence>
<dbReference type="SMART" id="SM00987">
    <property type="entry name" value="UreE_C"/>
    <property type="match status" value="1"/>
</dbReference>
<dbReference type="NCBIfam" id="TIGR04274">
    <property type="entry name" value="hypoxanDNAglyco"/>
    <property type="match status" value="1"/>
</dbReference>
<comment type="caution">
    <text evidence="2">The sequence shown here is derived from an EMBL/GenBank/DDBJ whole genome shotgun (WGS) entry which is preliminary data.</text>
</comment>
<dbReference type="InterPro" id="IPR005122">
    <property type="entry name" value="Uracil-DNA_glycosylase-like"/>
</dbReference>
<dbReference type="EC" id="3.2.2.15" evidence="2"/>
<feature type="domain" description="Uracil-DNA glycosylase-like" evidence="1">
    <location>
        <begin position="11"/>
        <end position="168"/>
    </location>
</feature>
<dbReference type="Pfam" id="PF03167">
    <property type="entry name" value="UDG"/>
    <property type="match status" value="1"/>
</dbReference>
<organism evidence="2 3">
    <name type="scientific">Cohnella rhizosphaerae</name>
    <dbReference type="NCBI Taxonomy" id="1457232"/>
    <lineage>
        <taxon>Bacteria</taxon>
        <taxon>Bacillati</taxon>
        <taxon>Bacillota</taxon>
        <taxon>Bacilli</taxon>
        <taxon>Bacillales</taxon>
        <taxon>Paenibacillaceae</taxon>
        <taxon>Cohnella</taxon>
    </lineage>
</organism>
<reference evidence="2" key="1">
    <citation type="submission" date="2022-10" db="EMBL/GenBank/DDBJ databases">
        <title>Comparative genomic analysis of Cohnella hashimotonis sp. nov., isolated from the International Space Station.</title>
        <authorList>
            <person name="Simpson A."/>
            <person name="Venkateswaran K."/>
        </authorList>
    </citation>
    <scope>NUCLEOTIDE SEQUENCE</scope>
    <source>
        <strain evidence="2">DSM 28161</strain>
    </source>
</reference>
<dbReference type="Proteomes" id="UP001153404">
    <property type="component" value="Unassembled WGS sequence"/>
</dbReference>
<dbReference type="RefSeq" id="WP_277535115.1">
    <property type="nucleotide sequence ID" value="NZ_JAPDIA010000008.1"/>
</dbReference>
<dbReference type="EMBL" id="JAPDIA010000008">
    <property type="protein sequence ID" value="MDG0812026.1"/>
    <property type="molecule type" value="Genomic_DNA"/>
</dbReference>
<evidence type="ECO:0000313" key="2">
    <source>
        <dbReference type="EMBL" id="MDG0812026.1"/>
    </source>
</evidence>
<proteinExistence type="predicted"/>
<keyword evidence="3" id="KW-1185">Reference proteome</keyword>
<gene>
    <name evidence="2" type="ORF">OMP40_23660</name>
</gene>
<keyword evidence="2" id="KW-0326">Glycosidase</keyword>
<evidence type="ECO:0000259" key="1">
    <source>
        <dbReference type="SMART" id="SM00986"/>
    </source>
</evidence>
<dbReference type="InterPro" id="IPR026353">
    <property type="entry name" value="Hypoxan-DNA_Glyclase"/>
</dbReference>
<protein>
    <submittedName>
        <fullName evidence="2">DNA-deoxyinosine glycosylase</fullName>
        <ecNumber evidence="2">3.2.2.15</ecNumber>
    </submittedName>
</protein>
<evidence type="ECO:0000313" key="3">
    <source>
        <dbReference type="Proteomes" id="UP001153404"/>
    </source>
</evidence>
<dbReference type="AlphaFoldDB" id="A0A9X4KX81"/>
<dbReference type="Gene3D" id="3.40.470.10">
    <property type="entry name" value="Uracil-DNA glycosylase-like domain"/>
    <property type="match status" value="1"/>
</dbReference>
<accession>A0A9X4KX81</accession>
<dbReference type="InterPro" id="IPR036895">
    <property type="entry name" value="Uracil-DNA_glycosylase-like_sf"/>
</dbReference>
<dbReference type="SMART" id="SM00986">
    <property type="entry name" value="UDG"/>
    <property type="match status" value="1"/>
</dbReference>
<dbReference type="CDD" id="cd10032">
    <property type="entry name" value="UDG-F6_HDG"/>
    <property type="match status" value="1"/>
</dbReference>
<dbReference type="GO" id="GO:0033958">
    <property type="term" value="F:DNA-deoxyinosine glycosylase activity"/>
    <property type="evidence" value="ECO:0007669"/>
    <property type="project" value="UniProtKB-EC"/>
</dbReference>
<keyword evidence="2" id="KW-0378">Hydrolase</keyword>
<dbReference type="SUPFAM" id="SSF52141">
    <property type="entry name" value="Uracil-DNA glycosylase-like"/>
    <property type="match status" value="1"/>
</dbReference>